<dbReference type="Pfam" id="PF12730">
    <property type="entry name" value="ABC2_membrane_4"/>
    <property type="match status" value="1"/>
</dbReference>
<evidence type="ECO:0000313" key="2">
    <source>
        <dbReference type="EMBL" id="MCJ8210791.1"/>
    </source>
</evidence>
<organism evidence="2 3">
    <name type="scientific">Mucilaginibacter straminoryzae</name>
    <dbReference type="NCBI Taxonomy" id="2932774"/>
    <lineage>
        <taxon>Bacteria</taxon>
        <taxon>Pseudomonadati</taxon>
        <taxon>Bacteroidota</taxon>
        <taxon>Sphingobacteriia</taxon>
        <taxon>Sphingobacteriales</taxon>
        <taxon>Sphingobacteriaceae</taxon>
        <taxon>Mucilaginibacter</taxon>
    </lineage>
</organism>
<dbReference type="AlphaFoldDB" id="A0A9X1X4F5"/>
<keyword evidence="1" id="KW-0472">Membrane</keyword>
<reference evidence="2" key="1">
    <citation type="submission" date="2022-04" db="EMBL/GenBank/DDBJ databases">
        <title>Mucilaginibacter sp. RS28 isolated from freshwater.</title>
        <authorList>
            <person name="Ko S.-R."/>
        </authorList>
    </citation>
    <scope>NUCLEOTIDE SEQUENCE</scope>
    <source>
        <strain evidence="2">RS28</strain>
    </source>
</reference>
<feature type="transmembrane region" description="Helical" evidence="1">
    <location>
        <begin position="181"/>
        <end position="198"/>
    </location>
</feature>
<feature type="transmembrane region" description="Helical" evidence="1">
    <location>
        <begin position="156"/>
        <end position="175"/>
    </location>
</feature>
<keyword evidence="1" id="KW-0812">Transmembrane</keyword>
<dbReference type="PANTHER" id="PTHR37305:SF1">
    <property type="entry name" value="MEMBRANE PROTEIN"/>
    <property type="match status" value="1"/>
</dbReference>
<name>A0A9X1X4F5_9SPHI</name>
<feature type="transmembrane region" description="Helical" evidence="1">
    <location>
        <begin position="53"/>
        <end position="77"/>
    </location>
</feature>
<keyword evidence="3" id="KW-1185">Reference proteome</keyword>
<sequence length="267" mass="30444">MKGFWLSFRSEFYKSRKTLGFWGSILLPLLICMLVFWGTYAHSEKMQQLSGTLLWLQLSGGILNIMGVLLLPMYIIFLSYSVNNIEHKSETWKTLFSLPIPKWSVYSAKYAYAFMLLVICLSLFFSLTIATGYLLELVKPELKFHEGSISESLLRLYIKLFFNSLGILSIQFLLSLLWSDFIKPMGVGFLLLIASGIGVGANWKYIYLVPYAHPMLAIMNVIRRAKASFGSFNINVVLLTRETYVSFIVAAVVFVAGFFIVQKRSVR</sequence>
<dbReference type="EMBL" id="JALJEJ010000006">
    <property type="protein sequence ID" value="MCJ8210791.1"/>
    <property type="molecule type" value="Genomic_DNA"/>
</dbReference>
<dbReference type="Proteomes" id="UP001139450">
    <property type="component" value="Unassembled WGS sequence"/>
</dbReference>
<accession>A0A9X1X4F5</accession>
<comment type="caution">
    <text evidence="2">The sequence shown here is derived from an EMBL/GenBank/DDBJ whole genome shotgun (WGS) entry which is preliminary data.</text>
</comment>
<dbReference type="PANTHER" id="PTHR37305">
    <property type="entry name" value="INTEGRAL MEMBRANE PROTEIN-RELATED"/>
    <property type="match status" value="1"/>
</dbReference>
<keyword evidence="1" id="KW-1133">Transmembrane helix</keyword>
<protein>
    <submittedName>
        <fullName evidence="2">ABC transporter permease</fullName>
    </submittedName>
</protein>
<feature type="transmembrane region" description="Helical" evidence="1">
    <location>
        <begin position="110"/>
        <end position="135"/>
    </location>
</feature>
<evidence type="ECO:0000313" key="3">
    <source>
        <dbReference type="Proteomes" id="UP001139450"/>
    </source>
</evidence>
<feature type="transmembrane region" description="Helical" evidence="1">
    <location>
        <begin position="20"/>
        <end position="41"/>
    </location>
</feature>
<dbReference type="RefSeq" id="WP_245130699.1">
    <property type="nucleotide sequence ID" value="NZ_JALJEJ010000006.1"/>
</dbReference>
<feature type="transmembrane region" description="Helical" evidence="1">
    <location>
        <begin position="243"/>
        <end position="261"/>
    </location>
</feature>
<gene>
    <name evidence="2" type="ORF">MUY27_13820</name>
</gene>
<proteinExistence type="predicted"/>
<dbReference type="CDD" id="cd21809">
    <property type="entry name" value="ABC-2_lan_permease-like"/>
    <property type="match status" value="1"/>
</dbReference>
<evidence type="ECO:0000256" key="1">
    <source>
        <dbReference type="SAM" id="Phobius"/>
    </source>
</evidence>